<evidence type="ECO:0000313" key="2">
    <source>
        <dbReference type="Proteomes" id="UP001501468"/>
    </source>
</evidence>
<dbReference type="EMBL" id="BAABDC010000011">
    <property type="protein sequence ID" value="GAA3720508.1"/>
    <property type="molecule type" value="Genomic_DNA"/>
</dbReference>
<evidence type="ECO:0000313" key="1">
    <source>
        <dbReference type="EMBL" id="GAA3720508.1"/>
    </source>
</evidence>
<keyword evidence="2" id="KW-1185">Reference proteome</keyword>
<gene>
    <name evidence="1" type="ORF">GCM10022399_41120</name>
</gene>
<dbReference type="Proteomes" id="UP001501468">
    <property type="component" value="Unassembled WGS sequence"/>
</dbReference>
<sequence>MTNIDEPDGTHGGLGAHATADWDGNLMAGPLSELFALDVTAAVARCRGCGRAAEVATLRVYGPDPGLVGRCPGCDDVLLRIVRTPDAVWLDLGGVTSLRVPAPAPAASPASSPPVGPPA</sequence>
<protein>
    <submittedName>
        <fullName evidence="1">Uncharacterized protein</fullName>
    </submittedName>
</protein>
<accession>A0ABP7EQZ3</accession>
<dbReference type="Pfam" id="PF20120">
    <property type="entry name" value="DUF6510"/>
    <property type="match status" value="1"/>
</dbReference>
<name>A0ABP7EQZ3_9MICO</name>
<proteinExistence type="predicted"/>
<comment type="caution">
    <text evidence="1">The sequence shown here is derived from an EMBL/GenBank/DDBJ whole genome shotgun (WGS) entry which is preliminary data.</text>
</comment>
<dbReference type="InterPro" id="IPR045423">
    <property type="entry name" value="DUF6510"/>
</dbReference>
<organism evidence="1 2">
    <name type="scientific">Terrabacter ginsenosidimutans</name>
    <dbReference type="NCBI Taxonomy" id="490575"/>
    <lineage>
        <taxon>Bacteria</taxon>
        <taxon>Bacillati</taxon>
        <taxon>Actinomycetota</taxon>
        <taxon>Actinomycetes</taxon>
        <taxon>Micrococcales</taxon>
        <taxon>Intrasporangiaceae</taxon>
        <taxon>Terrabacter</taxon>
    </lineage>
</organism>
<dbReference type="RefSeq" id="WP_344951328.1">
    <property type="nucleotide sequence ID" value="NZ_BAABDC010000011.1"/>
</dbReference>
<reference evidence="2" key="1">
    <citation type="journal article" date="2019" name="Int. J. Syst. Evol. Microbiol.">
        <title>The Global Catalogue of Microorganisms (GCM) 10K type strain sequencing project: providing services to taxonomists for standard genome sequencing and annotation.</title>
        <authorList>
            <consortium name="The Broad Institute Genomics Platform"/>
            <consortium name="The Broad Institute Genome Sequencing Center for Infectious Disease"/>
            <person name="Wu L."/>
            <person name="Ma J."/>
        </authorList>
    </citation>
    <scope>NUCLEOTIDE SEQUENCE [LARGE SCALE GENOMIC DNA]</scope>
    <source>
        <strain evidence="2">JCM 17125</strain>
    </source>
</reference>